<dbReference type="InterPro" id="IPR006260">
    <property type="entry name" value="TonB/TolA_C"/>
</dbReference>
<dbReference type="Pfam" id="PF13103">
    <property type="entry name" value="TonB_2"/>
    <property type="match status" value="1"/>
</dbReference>
<feature type="region of interest" description="Disordered" evidence="5">
    <location>
        <begin position="55"/>
        <end position="197"/>
    </location>
</feature>
<evidence type="ECO:0000256" key="1">
    <source>
        <dbReference type="ARBA" id="ARBA00004167"/>
    </source>
</evidence>
<dbReference type="GO" id="GO:0016020">
    <property type="term" value="C:membrane"/>
    <property type="evidence" value="ECO:0007669"/>
    <property type="project" value="UniProtKB-SubCell"/>
</dbReference>
<gene>
    <name evidence="6" type="ORF">SAMN03080615_01396</name>
</gene>
<accession>A0A1H9FR57</accession>
<dbReference type="STRING" id="355243.SAMN03080615_01396"/>
<dbReference type="Gene3D" id="3.30.1150.10">
    <property type="match status" value="1"/>
</dbReference>
<evidence type="ECO:0000256" key="4">
    <source>
        <dbReference type="ARBA" id="ARBA00023136"/>
    </source>
</evidence>
<dbReference type="AlphaFoldDB" id="A0A1H9FR57"/>
<dbReference type="OrthoDB" id="9779830at2"/>
<dbReference type="SUPFAM" id="SSF74653">
    <property type="entry name" value="TolA/TonB C-terminal domain"/>
    <property type="match status" value="1"/>
</dbReference>
<dbReference type="EMBL" id="FOGB01000003">
    <property type="protein sequence ID" value="SEQ40431.1"/>
    <property type="molecule type" value="Genomic_DNA"/>
</dbReference>
<dbReference type="GO" id="GO:0019534">
    <property type="term" value="F:toxin transmembrane transporter activity"/>
    <property type="evidence" value="ECO:0007669"/>
    <property type="project" value="InterPro"/>
</dbReference>
<sequence>MNLRSYLFPALLALILHSVILSALFYSWFGYAEDQKHLTPRHVKAQMVDLKSQLKAHQQDKQAEARRKEEARRQAERKEEARKEQARKEQARKEEARKKAAEAKKKEALKQAEAKRQAEEKRKADARKKEALKQEALKKEAARKKAEALKQQAAEAAKKKQQEEARRKAEAQKEAQRKQQEQQRLERERQEQKRREAELAAAMAAEEREMQALADQQATAGYLEYIASEIENNWSRPPSARNGMKVILSLHLLPTGEVDNVYVVQSSGDSHFDDSAIRAVKRVGRFPELQKMDPVLFDRNFRKLNLEYKPSDLRR</sequence>
<comment type="subcellular location">
    <subcellularLocation>
        <location evidence="1">Membrane</location>
        <topology evidence="1">Single-pass membrane protein</topology>
    </subcellularLocation>
</comment>
<keyword evidence="2" id="KW-0812">Transmembrane</keyword>
<protein>
    <submittedName>
        <fullName evidence="6">Colicin import membrane protein</fullName>
    </submittedName>
</protein>
<feature type="compositionally biased region" description="Basic and acidic residues" evidence="5">
    <location>
        <begin position="57"/>
        <end position="148"/>
    </location>
</feature>
<keyword evidence="7" id="KW-1185">Reference proteome</keyword>
<evidence type="ECO:0000256" key="5">
    <source>
        <dbReference type="SAM" id="MobiDB-lite"/>
    </source>
</evidence>
<evidence type="ECO:0000313" key="6">
    <source>
        <dbReference type="EMBL" id="SEQ40431.1"/>
    </source>
</evidence>
<dbReference type="NCBIfam" id="TIGR01352">
    <property type="entry name" value="tonB_Cterm"/>
    <property type="match status" value="1"/>
</dbReference>
<proteinExistence type="predicted"/>
<dbReference type="InterPro" id="IPR014161">
    <property type="entry name" value="Tol-Pal_TolA"/>
</dbReference>
<evidence type="ECO:0000256" key="3">
    <source>
        <dbReference type="ARBA" id="ARBA00022989"/>
    </source>
</evidence>
<name>A0A1H9FR57_9GAMM</name>
<dbReference type="GO" id="GO:0043213">
    <property type="term" value="P:bacteriocin transport"/>
    <property type="evidence" value="ECO:0007669"/>
    <property type="project" value="InterPro"/>
</dbReference>
<organism evidence="6 7">
    <name type="scientific">Amphritea atlantica</name>
    <dbReference type="NCBI Taxonomy" id="355243"/>
    <lineage>
        <taxon>Bacteria</taxon>
        <taxon>Pseudomonadati</taxon>
        <taxon>Pseudomonadota</taxon>
        <taxon>Gammaproteobacteria</taxon>
        <taxon>Oceanospirillales</taxon>
        <taxon>Oceanospirillaceae</taxon>
        <taxon>Amphritea</taxon>
    </lineage>
</organism>
<dbReference type="NCBIfam" id="TIGR02794">
    <property type="entry name" value="tolA_full"/>
    <property type="match status" value="1"/>
</dbReference>
<keyword evidence="4" id="KW-0472">Membrane</keyword>
<evidence type="ECO:0000256" key="2">
    <source>
        <dbReference type="ARBA" id="ARBA00022692"/>
    </source>
</evidence>
<reference evidence="7" key="1">
    <citation type="submission" date="2016-10" db="EMBL/GenBank/DDBJ databases">
        <authorList>
            <person name="Varghese N."/>
            <person name="Submissions S."/>
        </authorList>
    </citation>
    <scope>NUCLEOTIDE SEQUENCE [LARGE SCALE GENOMIC DNA]</scope>
    <source>
        <strain evidence="7">DSM 18887</strain>
    </source>
</reference>
<evidence type="ECO:0000313" key="7">
    <source>
        <dbReference type="Proteomes" id="UP000198749"/>
    </source>
</evidence>
<keyword evidence="3" id="KW-1133">Transmembrane helix</keyword>
<feature type="compositionally biased region" description="Basic and acidic residues" evidence="5">
    <location>
        <begin position="156"/>
        <end position="197"/>
    </location>
</feature>
<dbReference type="RefSeq" id="WP_139203145.1">
    <property type="nucleotide sequence ID" value="NZ_AP025284.1"/>
</dbReference>
<dbReference type="Proteomes" id="UP000198749">
    <property type="component" value="Unassembled WGS sequence"/>
</dbReference>